<evidence type="ECO:0000256" key="7">
    <source>
        <dbReference type="ARBA" id="ARBA00022729"/>
    </source>
</evidence>
<name>A0AAE4JWX7_9CYAN</name>
<feature type="transmembrane region" description="Helical" evidence="11">
    <location>
        <begin position="302"/>
        <end position="322"/>
    </location>
</feature>
<dbReference type="SMART" id="SM00062">
    <property type="entry name" value="PBPb"/>
    <property type="match status" value="1"/>
</dbReference>
<proteinExistence type="inferred from homology"/>
<dbReference type="PROSITE" id="PS01039">
    <property type="entry name" value="SBP_BACTERIAL_3"/>
    <property type="match status" value="1"/>
</dbReference>
<dbReference type="CDD" id="cd13624">
    <property type="entry name" value="PBP2_Arg_Lys_His"/>
    <property type="match status" value="1"/>
</dbReference>
<dbReference type="PANTHER" id="PTHR30614:SF20">
    <property type="entry name" value="GLUTAMINE TRANSPORT SYSTEM PERMEASE PROTEIN GLNP"/>
    <property type="match status" value="1"/>
</dbReference>
<comment type="caution">
    <text evidence="13">The sequence shown here is derived from an EMBL/GenBank/DDBJ whole genome shotgun (WGS) entry which is preliminary data.</text>
</comment>
<keyword evidence="10 11" id="KW-0472">Membrane</keyword>
<keyword evidence="4 11" id="KW-0813">Transport</keyword>
<dbReference type="AlphaFoldDB" id="A0AAE4JWX7"/>
<dbReference type="InterPro" id="IPR001638">
    <property type="entry name" value="Solute-binding_3/MltF_N"/>
</dbReference>
<keyword evidence="6 11" id="KW-0812">Transmembrane</keyword>
<comment type="subcellular location">
    <subcellularLocation>
        <location evidence="1 11">Cell membrane</location>
        <topology evidence="1 11">Multi-pass membrane protein</topology>
    </subcellularLocation>
</comment>
<dbReference type="InterPro" id="IPR035906">
    <property type="entry name" value="MetI-like_sf"/>
</dbReference>
<feature type="transmembrane region" description="Helical" evidence="11">
    <location>
        <begin position="334"/>
        <end position="355"/>
    </location>
</feature>
<dbReference type="Gene3D" id="1.10.3720.10">
    <property type="entry name" value="MetI-like"/>
    <property type="match status" value="1"/>
</dbReference>
<organism evidence="13 14">
    <name type="scientific">Pseudocalidococcus azoricus BACA0444</name>
    <dbReference type="NCBI Taxonomy" id="2918990"/>
    <lineage>
        <taxon>Bacteria</taxon>
        <taxon>Bacillati</taxon>
        <taxon>Cyanobacteriota</taxon>
        <taxon>Cyanophyceae</taxon>
        <taxon>Acaryochloridales</taxon>
        <taxon>Thermosynechococcaceae</taxon>
        <taxon>Pseudocalidococcus</taxon>
        <taxon>Pseudocalidococcus azoricus</taxon>
    </lineage>
</organism>
<dbReference type="NCBIfam" id="TIGR01726">
    <property type="entry name" value="HEQRo_perm_3TM"/>
    <property type="match status" value="1"/>
</dbReference>
<dbReference type="InterPro" id="IPR001320">
    <property type="entry name" value="Iontro_rcpt_C"/>
</dbReference>
<keyword evidence="5" id="KW-1003">Cell membrane</keyword>
<dbReference type="RefSeq" id="WP_322878762.1">
    <property type="nucleotide sequence ID" value="NZ_JAVMIP010000013.1"/>
</dbReference>
<evidence type="ECO:0000313" key="13">
    <source>
        <dbReference type="EMBL" id="MDS3861521.1"/>
    </source>
</evidence>
<dbReference type="SMART" id="SM00079">
    <property type="entry name" value="PBPe"/>
    <property type="match status" value="1"/>
</dbReference>
<evidence type="ECO:0000256" key="8">
    <source>
        <dbReference type="ARBA" id="ARBA00022970"/>
    </source>
</evidence>
<dbReference type="EMBL" id="JAVMIP010000013">
    <property type="protein sequence ID" value="MDS3861521.1"/>
    <property type="molecule type" value="Genomic_DNA"/>
</dbReference>
<comment type="similarity">
    <text evidence="3">Belongs to the bacterial solute-binding protein 3 family.</text>
</comment>
<keyword evidence="9 11" id="KW-1133">Transmembrane helix</keyword>
<sequence>MEYPPVFQAWPRLVLSGILIIFLAISSCTRSDQELPKILQVGMEPTFAPFEFQPGGGEVIGFDVDLMRAVGAAAGLEVEFKTMNFDGLIPALAVGQIQAATSGITITADRLKVVDFSRPYFEATLAIGVLPANRNLKTFKDLEGKRIAVQIGTASADEAKKIPNANVIIYDSTDLSIQSLISKNVDAIINDTPTLLYSIARGGFSQIQVFRQEETRQYYGVATQQQSPYLKLINQGLDKILKDGTYDKIYTQWFKAPAPALPALAPAQQERVSTQSGLWDSLKTSLRAVPALLQGTVITLQLTTASIVLGIAGGLVLALVRLSQNKWGLGLSAIYIDFFRGTPLLVQIFMIYFGIPGVVQGLGLDFSPNRFVASVAALSLNEAAYMAEILRSGLQAVEKGQQEAAESLGFSGWQTLRHVVFPQAFRQMVPALGNEFISMLKNTSLVAVIGYEELFRKGQLIVADEYRPFEIYTTVAIIYLIMTVIAARGFDYLEYRLYPDKQPHKIITSVK</sequence>
<keyword evidence="8" id="KW-0029">Amino-acid transport</keyword>
<evidence type="ECO:0000256" key="10">
    <source>
        <dbReference type="ARBA" id="ARBA00023136"/>
    </source>
</evidence>
<dbReference type="Proteomes" id="UP001268256">
    <property type="component" value="Unassembled WGS sequence"/>
</dbReference>
<dbReference type="FunFam" id="1.10.3720.10:FF:000006">
    <property type="entry name" value="Glutamate/aspartate ABC transporter, permease protein GltK"/>
    <property type="match status" value="1"/>
</dbReference>
<dbReference type="CDD" id="cd06261">
    <property type="entry name" value="TM_PBP2"/>
    <property type="match status" value="1"/>
</dbReference>
<comment type="similarity">
    <text evidence="2">Belongs to the binding-protein-dependent transport system permease family. HisMQ subfamily.</text>
</comment>
<dbReference type="InterPro" id="IPR018313">
    <property type="entry name" value="SBP_3_CS"/>
</dbReference>
<gene>
    <name evidence="13" type="ORF">RIF25_11960</name>
</gene>
<dbReference type="SUPFAM" id="SSF161098">
    <property type="entry name" value="MetI-like"/>
    <property type="match status" value="1"/>
</dbReference>
<dbReference type="Gene3D" id="3.40.190.10">
    <property type="entry name" value="Periplasmic binding protein-like II"/>
    <property type="match status" value="2"/>
</dbReference>
<feature type="domain" description="ABC transmembrane type-1" evidence="12">
    <location>
        <begin position="296"/>
        <end position="490"/>
    </location>
</feature>
<dbReference type="GO" id="GO:0043190">
    <property type="term" value="C:ATP-binding cassette (ABC) transporter complex"/>
    <property type="evidence" value="ECO:0007669"/>
    <property type="project" value="InterPro"/>
</dbReference>
<evidence type="ECO:0000256" key="5">
    <source>
        <dbReference type="ARBA" id="ARBA00022475"/>
    </source>
</evidence>
<evidence type="ECO:0000256" key="3">
    <source>
        <dbReference type="ARBA" id="ARBA00010333"/>
    </source>
</evidence>
<feature type="transmembrane region" description="Helical" evidence="11">
    <location>
        <begin position="471"/>
        <end position="490"/>
    </location>
</feature>
<dbReference type="InterPro" id="IPR043429">
    <property type="entry name" value="ArtM/GltK/GlnP/TcyL/YhdX-like"/>
</dbReference>
<dbReference type="InterPro" id="IPR000515">
    <property type="entry name" value="MetI-like"/>
</dbReference>
<dbReference type="GO" id="GO:0015276">
    <property type="term" value="F:ligand-gated monoatomic ion channel activity"/>
    <property type="evidence" value="ECO:0007669"/>
    <property type="project" value="InterPro"/>
</dbReference>
<dbReference type="GO" id="GO:0006865">
    <property type="term" value="P:amino acid transport"/>
    <property type="evidence" value="ECO:0007669"/>
    <property type="project" value="UniProtKB-KW"/>
</dbReference>
<dbReference type="SUPFAM" id="SSF53850">
    <property type="entry name" value="Periplasmic binding protein-like II"/>
    <property type="match status" value="1"/>
</dbReference>
<reference evidence="14" key="1">
    <citation type="submission" date="2023-07" db="EMBL/GenBank/DDBJ databases">
        <authorList>
            <person name="Luz R."/>
            <person name="Cordeiro R."/>
            <person name="Fonseca A."/>
            <person name="Goncalves V."/>
        </authorList>
    </citation>
    <scope>NUCLEOTIDE SEQUENCE [LARGE SCALE GENOMIC DNA]</scope>
    <source>
        <strain evidence="14">BACA0444</strain>
    </source>
</reference>
<evidence type="ECO:0000256" key="9">
    <source>
        <dbReference type="ARBA" id="ARBA00022989"/>
    </source>
</evidence>
<dbReference type="InterPro" id="IPR010065">
    <property type="entry name" value="AA_ABC_transptr_permease_3TM"/>
</dbReference>
<accession>A0AAE4JWX7</accession>
<dbReference type="PANTHER" id="PTHR30614">
    <property type="entry name" value="MEMBRANE COMPONENT OF AMINO ACID ABC TRANSPORTER"/>
    <property type="match status" value="1"/>
</dbReference>
<evidence type="ECO:0000256" key="2">
    <source>
        <dbReference type="ARBA" id="ARBA00010072"/>
    </source>
</evidence>
<evidence type="ECO:0000256" key="11">
    <source>
        <dbReference type="RuleBase" id="RU363032"/>
    </source>
</evidence>
<keyword evidence="14" id="KW-1185">Reference proteome</keyword>
<evidence type="ECO:0000256" key="4">
    <source>
        <dbReference type="ARBA" id="ARBA00022448"/>
    </source>
</evidence>
<evidence type="ECO:0000313" key="14">
    <source>
        <dbReference type="Proteomes" id="UP001268256"/>
    </source>
</evidence>
<protein>
    <submittedName>
        <fullName evidence="13">ABC transporter permease subunit</fullName>
    </submittedName>
</protein>
<dbReference type="Pfam" id="PF00497">
    <property type="entry name" value="SBP_bac_3"/>
    <property type="match status" value="1"/>
</dbReference>
<keyword evidence="7" id="KW-0732">Signal</keyword>
<evidence type="ECO:0000259" key="12">
    <source>
        <dbReference type="PROSITE" id="PS50928"/>
    </source>
</evidence>
<evidence type="ECO:0000256" key="6">
    <source>
        <dbReference type="ARBA" id="ARBA00022692"/>
    </source>
</evidence>
<dbReference type="PROSITE" id="PS50928">
    <property type="entry name" value="ABC_TM1"/>
    <property type="match status" value="1"/>
</dbReference>
<evidence type="ECO:0000256" key="1">
    <source>
        <dbReference type="ARBA" id="ARBA00004651"/>
    </source>
</evidence>
<dbReference type="Pfam" id="PF00528">
    <property type="entry name" value="BPD_transp_1"/>
    <property type="match status" value="1"/>
</dbReference>